<dbReference type="NCBIfam" id="TIGR02937">
    <property type="entry name" value="sigma70-ECF"/>
    <property type="match status" value="1"/>
</dbReference>
<dbReference type="Pfam" id="PF08281">
    <property type="entry name" value="Sigma70_r4_2"/>
    <property type="match status" value="1"/>
</dbReference>
<dbReference type="PANTHER" id="PTHR43133:SF8">
    <property type="entry name" value="RNA POLYMERASE SIGMA FACTOR HI_1459-RELATED"/>
    <property type="match status" value="1"/>
</dbReference>
<dbReference type="GO" id="GO:0003677">
    <property type="term" value="F:DNA binding"/>
    <property type="evidence" value="ECO:0007669"/>
    <property type="project" value="UniProtKB-KW"/>
</dbReference>
<dbReference type="GO" id="GO:0016987">
    <property type="term" value="F:sigma factor activity"/>
    <property type="evidence" value="ECO:0007669"/>
    <property type="project" value="UniProtKB-KW"/>
</dbReference>
<evidence type="ECO:0000259" key="7">
    <source>
        <dbReference type="Pfam" id="PF08281"/>
    </source>
</evidence>
<accession>A0ABC9U3N4</accession>
<dbReference type="SUPFAM" id="SSF88946">
    <property type="entry name" value="Sigma2 domain of RNA polymerase sigma factors"/>
    <property type="match status" value="1"/>
</dbReference>
<evidence type="ECO:0000313" key="8">
    <source>
        <dbReference type="EMBL" id="ERI80591.1"/>
    </source>
</evidence>
<evidence type="ECO:0000256" key="5">
    <source>
        <dbReference type="ARBA" id="ARBA00023163"/>
    </source>
</evidence>
<dbReference type="EMBL" id="AWSU01000016">
    <property type="protein sequence ID" value="ERI80591.1"/>
    <property type="molecule type" value="Genomic_DNA"/>
</dbReference>
<dbReference type="InterPro" id="IPR007627">
    <property type="entry name" value="RNA_pol_sigma70_r2"/>
</dbReference>
<feature type="non-terminal residue" evidence="8">
    <location>
        <position position="187"/>
    </location>
</feature>
<dbReference type="Gene3D" id="1.10.10.10">
    <property type="entry name" value="Winged helix-like DNA-binding domain superfamily/Winged helix DNA-binding domain"/>
    <property type="match status" value="1"/>
</dbReference>
<dbReference type="SUPFAM" id="SSF88659">
    <property type="entry name" value="Sigma3 and sigma4 domains of RNA polymerase sigma factors"/>
    <property type="match status" value="1"/>
</dbReference>
<dbReference type="InterPro" id="IPR014284">
    <property type="entry name" value="RNA_pol_sigma-70_dom"/>
</dbReference>
<dbReference type="AlphaFoldDB" id="A0ABC9U3N4"/>
<dbReference type="RefSeq" id="WP_021643061.1">
    <property type="nucleotide sequence ID" value="NZ_KE992992.1"/>
</dbReference>
<keyword evidence="2" id="KW-0805">Transcription regulation</keyword>
<evidence type="ECO:0000313" key="9">
    <source>
        <dbReference type="Proteomes" id="UP000016491"/>
    </source>
</evidence>
<dbReference type="InterPro" id="IPR013325">
    <property type="entry name" value="RNA_pol_sigma_r2"/>
</dbReference>
<proteinExistence type="inferred from homology"/>
<dbReference type="InterPro" id="IPR036388">
    <property type="entry name" value="WH-like_DNA-bd_sf"/>
</dbReference>
<gene>
    <name evidence="8" type="ORF">CLOSYM_00169</name>
</gene>
<evidence type="ECO:0000256" key="4">
    <source>
        <dbReference type="ARBA" id="ARBA00023125"/>
    </source>
</evidence>
<feature type="domain" description="RNA polymerase sigma factor 70 region 4 type 2" evidence="7">
    <location>
        <begin position="133"/>
        <end position="172"/>
    </location>
</feature>
<protein>
    <submittedName>
        <fullName evidence="8">Sigma-70 region 2</fullName>
    </submittedName>
</protein>
<dbReference type="InterPro" id="IPR013324">
    <property type="entry name" value="RNA_pol_sigma_r3/r4-like"/>
</dbReference>
<evidence type="ECO:0000259" key="6">
    <source>
        <dbReference type="Pfam" id="PF04542"/>
    </source>
</evidence>
<evidence type="ECO:0000256" key="1">
    <source>
        <dbReference type="ARBA" id="ARBA00010641"/>
    </source>
</evidence>
<evidence type="ECO:0000256" key="2">
    <source>
        <dbReference type="ARBA" id="ARBA00023015"/>
    </source>
</evidence>
<reference evidence="8 9" key="1">
    <citation type="submission" date="2013-07" db="EMBL/GenBank/DDBJ databases">
        <authorList>
            <person name="Weinstock G."/>
            <person name="Sodergren E."/>
            <person name="Wylie T."/>
            <person name="Fulton L."/>
            <person name="Fulton R."/>
            <person name="Fronick C."/>
            <person name="O'Laughlin M."/>
            <person name="Godfrey J."/>
            <person name="Miner T."/>
            <person name="Herter B."/>
            <person name="Appelbaum E."/>
            <person name="Cordes M."/>
            <person name="Lek S."/>
            <person name="Wollam A."/>
            <person name="Pepin K.H."/>
            <person name="Palsikar V.B."/>
            <person name="Mitreva M."/>
            <person name="Wilson R.K."/>
        </authorList>
    </citation>
    <scope>NUCLEOTIDE SEQUENCE [LARGE SCALE GENOMIC DNA]</scope>
    <source>
        <strain evidence="8 9">ATCC 14940</strain>
    </source>
</reference>
<keyword evidence="3" id="KW-0731">Sigma factor</keyword>
<dbReference type="PANTHER" id="PTHR43133">
    <property type="entry name" value="RNA POLYMERASE ECF-TYPE SIGMA FACTO"/>
    <property type="match status" value="1"/>
</dbReference>
<keyword evidence="4" id="KW-0238">DNA-binding</keyword>
<comment type="similarity">
    <text evidence="1">Belongs to the sigma-70 factor family. ECF subfamily.</text>
</comment>
<dbReference type="Gene3D" id="1.10.1740.10">
    <property type="match status" value="1"/>
</dbReference>
<organism evidence="8 9">
    <name type="scientific">[Clostridium] symbiosum ATCC 14940</name>
    <dbReference type="NCBI Taxonomy" id="411472"/>
    <lineage>
        <taxon>Bacteria</taxon>
        <taxon>Bacillati</taxon>
        <taxon>Bacillota</taxon>
        <taxon>Clostridia</taxon>
        <taxon>Lachnospirales</taxon>
        <taxon>Lachnospiraceae</taxon>
        <taxon>Otoolea</taxon>
    </lineage>
</organism>
<sequence>MNDSEILKKLKDRDEQALTHLMDRYVNYVSAILCNMTGQFLTEEDIEELAADVFLSIWNSSERLDPGRPVKPYLAQITRNAAIGRLRKMKHVPVPFDDDLIVISKEGNPDELAVKKEQAEIINDSVKSFGEPDREIFIRFYYMGERIEAIGNRLGINQATIKTKLHRCRKRLKAVFEESLLIKSQAL</sequence>
<evidence type="ECO:0000256" key="3">
    <source>
        <dbReference type="ARBA" id="ARBA00023082"/>
    </source>
</evidence>
<dbReference type="InterPro" id="IPR039425">
    <property type="entry name" value="RNA_pol_sigma-70-like"/>
</dbReference>
<dbReference type="InterPro" id="IPR013249">
    <property type="entry name" value="RNA_pol_sigma70_r4_t2"/>
</dbReference>
<dbReference type="Pfam" id="PF04542">
    <property type="entry name" value="Sigma70_r2"/>
    <property type="match status" value="1"/>
</dbReference>
<keyword evidence="5" id="KW-0804">Transcription</keyword>
<dbReference type="Proteomes" id="UP000016491">
    <property type="component" value="Unassembled WGS sequence"/>
</dbReference>
<name>A0ABC9U3N4_CLOSY</name>
<feature type="domain" description="RNA polymerase sigma-70 region 2" evidence="6">
    <location>
        <begin position="21"/>
        <end position="88"/>
    </location>
</feature>
<comment type="caution">
    <text evidence="8">The sequence shown here is derived from an EMBL/GenBank/DDBJ whole genome shotgun (WGS) entry which is preliminary data.</text>
</comment>